<dbReference type="SUPFAM" id="SSF55785">
    <property type="entry name" value="PYP-like sensor domain (PAS domain)"/>
    <property type="match status" value="1"/>
</dbReference>
<reference evidence="11 12" key="1">
    <citation type="submission" date="2020-06" db="EMBL/GenBank/DDBJ databases">
        <authorList>
            <person name="Qiu C."/>
            <person name="Liu Z."/>
        </authorList>
    </citation>
    <scope>NUCLEOTIDE SEQUENCE [LARGE SCALE GENOMIC DNA]</scope>
    <source>
        <strain evidence="11 12">EM 1</strain>
    </source>
</reference>
<feature type="domain" description="PAC" evidence="10">
    <location>
        <begin position="439"/>
        <end position="489"/>
    </location>
</feature>
<evidence type="ECO:0000259" key="8">
    <source>
        <dbReference type="PROSITE" id="PS50109"/>
    </source>
</evidence>
<dbReference type="PRINTS" id="PR00344">
    <property type="entry name" value="BCTRLSENSOR"/>
</dbReference>
<evidence type="ECO:0000313" key="11">
    <source>
        <dbReference type="EMBL" id="NVO77904.1"/>
    </source>
</evidence>
<dbReference type="InterPro" id="IPR003661">
    <property type="entry name" value="HisK_dim/P_dom"/>
</dbReference>
<dbReference type="GO" id="GO:0000155">
    <property type="term" value="F:phosphorelay sensor kinase activity"/>
    <property type="evidence" value="ECO:0007669"/>
    <property type="project" value="InterPro"/>
</dbReference>
<dbReference type="CDD" id="cd12914">
    <property type="entry name" value="PDC1_DGC_like"/>
    <property type="match status" value="1"/>
</dbReference>
<dbReference type="Pfam" id="PF13426">
    <property type="entry name" value="PAS_9"/>
    <property type="match status" value="1"/>
</dbReference>
<evidence type="ECO:0000256" key="6">
    <source>
        <dbReference type="ARBA" id="ARBA00023012"/>
    </source>
</evidence>
<keyword evidence="7" id="KW-0472">Membrane</keyword>
<dbReference type="SMART" id="SM00387">
    <property type="entry name" value="HATPase_c"/>
    <property type="match status" value="1"/>
</dbReference>
<dbReference type="PANTHER" id="PTHR43047:SF72">
    <property type="entry name" value="OSMOSENSING HISTIDINE PROTEIN KINASE SLN1"/>
    <property type="match status" value="1"/>
</dbReference>
<dbReference type="Gene3D" id="3.30.565.10">
    <property type="entry name" value="Histidine kinase-like ATPase, C-terminal domain"/>
    <property type="match status" value="1"/>
</dbReference>
<evidence type="ECO:0000256" key="2">
    <source>
        <dbReference type="ARBA" id="ARBA00012438"/>
    </source>
</evidence>
<proteinExistence type="predicted"/>
<evidence type="ECO:0000256" key="4">
    <source>
        <dbReference type="ARBA" id="ARBA00022679"/>
    </source>
</evidence>
<dbReference type="SMART" id="SM00091">
    <property type="entry name" value="PAS"/>
    <property type="match status" value="1"/>
</dbReference>
<dbReference type="InterPro" id="IPR005467">
    <property type="entry name" value="His_kinase_dom"/>
</dbReference>
<dbReference type="InterPro" id="IPR003594">
    <property type="entry name" value="HATPase_dom"/>
</dbReference>
<dbReference type="Pfam" id="PF00512">
    <property type="entry name" value="HisKA"/>
    <property type="match status" value="1"/>
</dbReference>
<dbReference type="InterPro" id="IPR036890">
    <property type="entry name" value="HATPase_C_sf"/>
</dbReference>
<dbReference type="NCBIfam" id="TIGR00229">
    <property type="entry name" value="sensory_box"/>
    <property type="match status" value="1"/>
</dbReference>
<dbReference type="Proteomes" id="UP000588051">
    <property type="component" value="Unassembled WGS sequence"/>
</dbReference>
<dbReference type="Gene3D" id="3.30.450.20">
    <property type="entry name" value="PAS domain"/>
    <property type="match status" value="3"/>
</dbReference>
<evidence type="ECO:0000256" key="1">
    <source>
        <dbReference type="ARBA" id="ARBA00000085"/>
    </source>
</evidence>
<accession>A0A850QNE0</accession>
<keyword evidence="4" id="KW-0808">Transferase</keyword>
<comment type="caution">
    <text evidence="11">The sequence shown here is derived from an EMBL/GenBank/DDBJ whole genome shotgun (WGS) entry which is preliminary data.</text>
</comment>
<dbReference type="InterPro" id="IPR035965">
    <property type="entry name" value="PAS-like_dom_sf"/>
</dbReference>
<name>A0A850QNE0_9BURK</name>
<dbReference type="CDD" id="cd12915">
    <property type="entry name" value="PDC2_DGC_like"/>
    <property type="match status" value="1"/>
</dbReference>
<dbReference type="EC" id="2.7.13.3" evidence="2"/>
<dbReference type="EMBL" id="JABXYJ010000004">
    <property type="protein sequence ID" value="NVO77904.1"/>
    <property type="molecule type" value="Genomic_DNA"/>
</dbReference>
<evidence type="ECO:0000313" key="12">
    <source>
        <dbReference type="Proteomes" id="UP000588051"/>
    </source>
</evidence>
<dbReference type="CDD" id="cd00130">
    <property type="entry name" value="PAS"/>
    <property type="match status" value="1"/>
</dbReference>
<dbReference type="SMART" id="SM00388">
    <property type="entry name" value="HisKA"/>
    <property type="match status" value="1"/>
</dbReference>
<dbReference type="GO" id="GO:0005886">
    <property type="term" value="C:plasma membrane"/>
    <property type="evidence" value="ECO:0007669"/>
    <property type="project" value="TreeGrafter"/>
</dbReference>
<sequence>MKTAALHTGRIAKGLALCLIMAIVLAAGAFVYTLRLQEIRKWEKQTETYSIVLAESTSLQMDFAYAALGNIAERIQDRWSISAEYLSTKLGTYDFHQFLNEKVALFPSIEVISILDVDGRVISTSRAFPAPDYSLDDRDYFQVQRDNPVLGTYLSNPVRSKATGKWLFFLSQRLTGSDGEFIGVVTLGISPDFYTGFYQKLGSEGHTSISLLRNDFTFLARWPENDAVMGKKNTTGSTYHLIHDLQKNSGVLITDGAPMSDGGVIRTRMTAIQSLKKYPLIINFSIDPELYLSDWRTMTTAIAIVALAAIAAVVAAFRVLIRLSQQKDHDMQVMTGLKREADIINRSQAGLLHSLTEQQKALKDSSDRLQAIFQNAADGIVMIDDAGMIETMNPAALGIFGYSQNALPADSSRLFSSLRQLDVPGLSVVSDESLENSPVRMETECLRKNGTLFPAELSVSRYRLAGQRKIIITMRDISERRKIERMKNEFISTVSHELRTPLTAIRGALGLLAGGAAGDIPLTLSPLISIANKNSETLARLINDLLDIQKIEAGKMDFSFERLNVLNLLDNAAHNNQSLAESQGVRIELDTDPAMPPETAVLVDYGRFQQVMANLISNACKYSPSGSKVRLMAMLTDARSLRVAVSDQGEGVPDNFHDRIFNKFSQADSSDTRAKGGTGLGLAISRLLVQQMHGEIGFYNLPAEQGGGAYFFIDLPVADAETA</sequence>
<dbReference type="InterPro" id="IPR036097">
    <property type="entry name" value="HisK_dim/P_sf"/>
</dbReference>
<gene>
    <name evidence="11" type="ORF">HV832_08665</name>
</gene>
<feature type="transmembrane region" description="Helical" evidence="7">
    <location>
        <begin position="301"/>
        <end position="321"/>
    </location>
</feature>
<comment type="catalytic activity">
    <reaction evidence="1">
        <text>ATP + protein L-histidine = ADP + protein N-phospho-L-histidine.</text>
        <dbReference type="EC" id="2.7.13.3"/>
    </reaction>
</comment>
<keyword evidence="7" id="KW-0812">Transmembrane</keyword>
<evidence type="ECO:0000256" key="7">
    <source>
        <dbReference type="SAM" id="Phobius"/>
    </source>
</evidence>
<dbReference type="PROSITE" id="PS50113">
    <property type="entry name" value="PAC"/>
    <property type="match status" value="1"/>
</dbReference>
<dbReference type="PANTHER" id="PTHR43047">
    <property type="entry name" value="TWO-COMPONENT HISTIDINE PROTEIN KINASE"/>
    <property type="match status" value="1"/>
</dbReference>
<evidence type="ECO:0000256" key="5">
    <source>
        <dbReference type="ARBA" id="ARBA00022777"/>
    </source>
</evidence>
<protein>
    <recommendedName>
        <fullName evidence="2">histidine kinase</fullName>
        <ecNumber evidence="2">2.7.13.3</ecNumber>
    </recommendedName>
</protein>
<keyword evidence="5" id="KW-0418">Kinase</keyword>
<dbReference type="AlphaFoldDB" id="A0A850QNE0"/>
<keyword evidence="3" id="KW-0597">Phosphoprotein</keyword>
<evidence type="ECO:0000259" key="10">
    <source>
        <dbReference type="PROSITE" id="PS50113"/>
    </source>
</evidence>
<dbReference type="CDD" id="cd00082">
    <property type="entry name" value="HisKA"/>
    <property type="match status" value="1"/>
</dbReference>
<organism evidence="11 12">
    <name type="scientific">Undibacterium oligocarboniphilum</name>
    <dbReference type="NCBI Taxonomy" id="666702"/>
    <lineage>
        <taxon>Bacteria</taxon>
        <taxon>Pseudomonadati</taxon>
        <taxon>Pseudomonadota</taxon>
        <taxon>Betaproteobacteria</taxon>
        <taxon>Burkholderiales</taxon>
        <taxon>Oxalobacteraceae</taxon>
        <taxon>Undibacterium</taxon>
    </lineage>
</organism>
<dbReference type="SUPFAM" id="SSF47384">
    <property type="entry name" value="Homodimeric domain of signal transducing histidine kinase"/>
    <property type="match status" value="1"/>
</dbReference>
<dbReference type="InterPro" id="IPR000700">
    <property type="entry name" value="PAS-assoc_C"/>
</dbReference>
<dbReference type="PROSITE" id="PS50112">
    <property type="entry name" value="PAS"/>
    <property type="match status" value="1"/>
</dbReference>
<keyword evidence="6" id="KW-0902">Two-component regulatory system</keyword>
<dbReference type="InterPro" id="IPR004358">
    <property type="entry name" value="Sig_transdc_His_kin-like_C"/>
</dbReference>
<feature type="domain" description="PAS" evidence="9">
    <location>
        <begin position="365"/>
        <end position="437"/>
    </location>
</feature>
<feature type="transmembrane region" description="Helical" evidence="7">
    <location>
        <begin position="12"/>
        <end position="34"/>
    </location>
</feature>
<dbReference type="Gene3D" id="1.10.287.130">
    <property type="match status" value="1"/>
</dbReference>
<dbReference type="RefSeq" id="WP_176803237.1">
    <property type="nucleotide sequence ID" value="NZ_JABXYJ010000004.1"/>
</dbReference>
<dbReference type="InterPro" id="IPR000014">
    <property type="entry name" value="PAS"/>
</dbReference>
<feature type="domain" description="Histidine kinase" evidence="8">
    <location>
        <begin position="493"/>
        <end position="719"/>
    </location>
</feature>
<dbReference type="SUPFAM" id="SSF55874">
    <property type="entry name" value="ATPase domain of HSP90 chaperone/DNA topoisomerase II/histidine kinase"/>
    <property type="match status" value="1"/>
</dbReference>
<dbReference type="PROSITE" id="PS50109">
    <property type="entry name" value="HIS_KIN"/>
    <property type="match status" value="1"/>
</dbReference>
<evidence type="ECO:0000256" key="3">
    <source>
        <dbReference type="ARBA" id="ARBA00022553"/>
    </source>
</evidence>
<keyword evidence="12" id="KW-1185">Reference proteome</keyword>
<evidence type="ECO:0000259" key="9">
    <source>
        <dbReference type="PROSITE" id="PS50112"/>
    </source>
</evidence>
<keyword evidence="7" id="KW-1133">Transmembrane helix</keyword>
<dbReference type="FunFam" id="1.10.287.130:FF:000001">
    <property type="entry name" value="Two-component sensor histidine kinase"/>
    <property type="match status" value="1"/>
</dbReference>
<dbReference type="GO" id="GO:0009927">
    <property type="term" value="F:histidine phosphotransfer kinase activity"/>
    <property type="evidence" value="ECO:0007669"/>
    <property type="project" value="TreeGrafter"/>
</dbReference>
<dbReference type="Pfam" id="PF02518">
    <property type="entry name" value="HATPase_c"/>
    <property type="match status" value="1"/>
</dbReference>